<reference evidence="3 4" key="1">
    <citation type="submission" date="2021-03" db="EMBL/GenBank/DDBJ databases">
        <authorList>
            <person name="King G.J."/>
            <person name="Bancroft I."/>
            <person name="Baten A."/>
            <person name="Bloomfield J."/>
            <person name="Borpatragohain P."/>
            <person name="He Z."/>
            <person name="Irish N."/>
            <person name="Irwin J."/>
            <person name="Liu K."/>
            <person name="Mauleon R.P."/>
            <person name="Moore J."/>
            <person name="Morris R."/>
            <person name="Ostergaard L."/>
            <person name="Wang B."/>
            <person name="Wells R."/>
        </authorList>
    </citation>
    <scope>NUCLEOTIDE SEQUENCE [LARGE SCALE GENOMIC DNA]</scope>
    <source>
        <strain evidence="3">R-o-18</strain>
        <tissue evidence="3">Leaf</tissue>
    </source>
</reference>
<gene>
    <name evidence="3" type="primary">A05p011930.1_BraROA</name>
    <name evidence="3" type="ORF">IGI04_018154</name>
</gene>
<proteinExistence type="predicted"/>
<organism evidence="3 4">
    <name type="scientific">Brassica rapa subsp. trilocularis</name>
    <dbReference type="NCBI Taxonomy" id="1813537"/>
    <lineage>
        <taxon>Eukaryota</taxon>
        <taxon>Viridiplantae</taxon>
        <taxon>Streptophyta</taxon>
        <taxon>Embryophyta</taxon>
        <taxon>Tracheophyta</taxon>
        <taxon>Spermatophyta</taxon>
        <taxon>Magnoliopsida</taxon>
        <taxon>eudicotyledons</taxon>
        <taxon>Gunneridae</taxon>
        <taxon>Pentapetalae</taxon>
        <taxon>rosids</taxon>
        <taxon>malvids</taxon>
        <taxon>Brassicales</taxon>
        <taxon>Brassicaceae</taxon>
        <taxon>Brassiceae</taxon>
        <taxon>Brassica</taxon>
    </lineage>
</organism>
<dbReference type="Pfam" id="PF10260">
    <property type="entry name" value="SAYSvFN"/>
    <property type="match status" value="1"/>
</dbReference>
<dbReference type="Gene3D" id="3.10.20.90">
    <property type="entry name" value="Phosphatidylinositol 3-kinase Catalytic Subunit, Chain A, domain 1"/>
    <property type="match status" value="1"/>
</dbReference>
<evidence type="ECO:0000259" key="2">
    <source>
        <dbReference type="PROSITE" id="PS50053"/>
    </source>
</evidence>
<dbReference type="PANTHER" id="PTHR13527:SF0">
    <property type="entry name" value="SAYSVFN DOMAIN-CONTAINING PROTEIN 1"/>
    <property type="match status" value="1"/>
</dbReference>
<dbReference type="InterPro" id="IPR019387">
    <property type="entry name" value="SAYSvFN_dom"/>
</dbReference>
<dbReference type="InterPro" id="IPR000626">
    <property type="entry name" value="Ubiquitin-like_dom"/>
</dbReference>
<comment type="caution">
    <text evidence="3">The sequence shown here is derived from an EMBL/GenBank/DDBJ whole genome shotgun (WGS) entry which is preliminary data.</text>
</comment>
<keyword evidence="4" id="KW-1185">Reference proteome</keyword>
<accession>A0ABQ7MEJ9</accession>
<keyword evidence="1" id="KW-0812">Transmembrane</keyword>
<feature type="domain" description="Ubiquitin-like" evidence="2">
    <location>
        <begin position="55"/>
        <end position="109"/>
    </location>
</feature>
<dbReference type="SUPFAM" id="SSF54236">
    <property type="entry name" value="Ubiquitin-like"/>
    <property type="match status" value="1"/>
</dbReference>
<name>A0ABQ7MEJ9_BRACM</name>
<evidence type="ECO:0000313" key="4">
    <source>
        <dbReference type="Proteomes" id="UP000823674"/>
    </source>
</evidence>
<keyword evidence="1" id="KW-1133">Transmembrane helix</keyword>
<feature type="transmembrane region" description="Helical" evidence="1">
    <location>
        <begin position="207"/>
        <end position="225"/>
    </location>
</feature>
<sequence>MQIFKKKTQIGFYRRRNSSVRTQTLFFFSVSNQSPIRNPNHQFLEEMSSDDGTTVEITHKTIGPSRPSRIRVASRIKVRDLRNAIAEKGRFPVANLRMILRGKALQDEEDGEDVYVTLKDEDSLTVAVIPKRPVGVETYDDDDDDEELKFKLPPSASRWKKKLYYFLRNKLKLPDIVLMGLFSLSLKMWAIITLWFILAPIAHRWELGPIFLLGTGFSIILLNLGKRQPGDVSAYSIFNEDFRELPGTYNAERIDRDIRAGHI</sequence>
<keyword evidence="1" id="KW-0472">Membrane</keyword>
<dbReference type="InterPro" id="IPR039159">
    <property type="entry name" value="SAYSD1"/>
</dbReference>
<evidence type="ECO:0000256" key="1">
    <source>
        <dbReference type="SAM" id="Phobius"/>
    </source>
</evidence>
<dbReference type="CDD" id="cd17039">
    <property type="entry name" value="Ubl_ubiquitin_like"/>
    <property type="match status" value="1"/>
</dbReference>
<protein>
    <recommendedName>
        <fullName evidence="2">Ubiquitin-like domain-containing protein</fullName>
    </recommendedName>
</protein>
<dbReference type="PANTHER" id="PTHR13527">
    <property type="entry name" value="SAYSVFN DOMAIN-CONTAINING PROTEIN 1"/>
    <property type="match status" value="1"/>
</dbReference>
<evidence type="ECO:0000313" key="3">
    <source>
        <dbReference type="EMBL" id="KAG5396340.1"/>
    </source>
</evidence>
<dbReference type="Proteomes" id="UP000823674">
    <property type="component" value="Chromosome A05"/>
</dbReference>
<dbReference type="InterPro" id="IPR029071">
    <property type="entry name" value="Ubiquitin-like_domsf"/>
</dbReference>
<feature type="transmembrane region" description="Helical" evidence="1">
    <location>
        <begin position="176"/>
        <end position="201"/>
    </location>
</feature>
<dbReference type="EMBL" id="JADBGQ010000005">
    <property type="protein sequence ID" value="KAG5396340.1"/>
    <property type="molecule type" value="Genomic_DNA"/>
</dbReference>
<dbReference type="PROSITE" id="PS50053">
    <property type="entry name" value="UBIQUITIN_2"/>
    <property type="match status" value="1"/>
</dbReference>